<evidence type="ECO:0000313" key="14">
    <source>
        <dbReference type="EMBL" id="AEE15129.1"/>
    </source>
</evidence>
<dbReference type="GO" id="GO:0005886">
    <property type="term" value="C:plasma membrane"/>
    <property type="evidence" value="ECO:0007669"/>
    <property type="project" value="UniProtKB-SubCell"/>
</dbReference>
<feature type="domain" description="Cytochrome b561 bacterial/Ni-hydrogenase" evidence="13">
    <location>
        <begin position="9"/>
        <end position="183"/>
    </location>
</feature>
<dbReference type="AlphaFoldDB" id="M1E9D9"/>
<reference evidence="14 15" key="1">
    <citation type="submission" date="2011-04" db="EMBL/GenBank/DDBJ databases">
        <title>The complete genome of Thermodesulfobium narugense DSM 14796.</title>
        <authorList>
            <consortium name="US DOE Joint Genome Institute (JGI-PGF)"/>
            <person name="Lucas S."/>
            <person name="Han J."/>
            <person name="Lapidus A."/>
            <person name="Bruce D."/>
            <person name="Goodwin L."/>
            <person name="Pitluck S."/>
            <person name="Peters L."/>
            <person name="Kyrpides N."/>
            <person name="Mavromatis K."/>
            <person name="Pagani I."/>
            <person name="Ivanova N."/>
            <person name="Ovchinnikova G."/>
            <person name="Zhang X."/>
            <person name="Saunders L."/>
            <person name="Detter J.C."/>
            <person name="Tapia R."/>
            <person name="Han C."/>
            <person name="Land M."/>
            <person name="Hauser L."/>
            <person name="Markowitz V."/>
            <person name="Cheng J.-F."/>
            <person name="Hugenholtz P."/>
            <person name="Woyke T."/>
            <person name="Wu D."/>
            <person name="Spring S."/>
            <person name="Schroeder M."/>
            <person name="Brambilla E."/>
            <person name="Klenk H.-P."/>
            <person name="Eisen J.A."/>
        </authorList>
    </citation>
    <scope>NUCLEOTIDE SEQUENCE [LARGE SCALE GENOMIC DNA]</scope>
    <source>
        <strain evidence="14 15">DSM 14796</strain>
    </source>
</reference>
<evidence type="ECO:0000313" key="15">
    <source>
        <dbReference type="Proteomes" id="UP000011765"/>
    </source>
</evidence>
<dbReference type="InterPro" id="IPR000516">
    <property type="entry name" value="Ni-dep_Hydgase_cyt-B"/>
</dbReference>
<dbReference type="GO" id="GO:0020037">
    <property type="term" value="F:heme binding"/>
    <property type="evidence" value="ECO:0007669"/>
    <property type="project" value="TreeGrafter"/>
</dbReference>
<dbReference type="HOGENOM" id="CLU_091368_1_0_9"/>
<dbReference type="PANTHER" id="PTHR30485:SF0">
    <property type="entry name" value="NI_FE-HYDROGENASE 1 B-TYPE CYTOCHROME SUBUNIT-RELATED"/>
    <property type="match status" value="1"/>
</dbReference>
<evidence type="ECO:0000256" key="3">
    <source>
        <dbReference type="ARBA" id="ARBA00022448"/>
    </source>
</evidence>
<evidence type="ECO:0000256" key="10">
    <source>
        <dbReference type="ARBA" id="ARBA00023004"/>
    </source>
</evidence>
<dbReference type="KEGG" id="tnr:Thena_1517"/>
<keyword evidence="15" id="KW-1185">Reference proteome</keyword>
<dbReference type="EMBL" id="CP002690">
    <property type="protein sequence ID" value="AEE15129.1"/>
    <property type="molecule type" value="Genomic_DNA"/>
</dbReference>
<dbReference type="SUPFAM" id="SSF81342">
    <property type="entry name" value="Transmembrane di-heme cytochromes"/>
    <property type="match status" value="1"/>
</dbReference>
<evidence type="ECO:0000259" key="13">
    <source>
        <dbReference type="Pfam" id="PF01292"/>
    </source>
</evidence>
<feature type="transmembrane region" description="Helical" evidence="12">
    <location>
        <begin position="156"/>
        <end position="182"/>
    </location>
</feature>
<evidence type="ECO:0000256" key="9">
    <source>
        <dbReference type="ARBA" id="ARBA00022989"/>
    </source>
</evidence>
<dbReference type="GO" id="GO:0009055">
    <property type="term" value="F:electron transfer activity"/>
    <property type="evidence" value="ECO:0007669"/>
    <property type="project" value="InterPro"/>
</dbReference>
<evidence type="ECO:0000256" key="4">
    <source>
        <dbReference type="ARBA" id="ARBA00022475"/>
    </source>
</evidence>
<dbReference type="PRINTS" id="PR00161">
    <property type="entry name" value="NIHGNASECYTB"/>
</dbReference>
<keyword evidence="4" id="KW-1003">Cell membrane</keyword>
<dbReference type="GO" id="GO:0005506">
    <property type="term" value="F:iron ion binding"/>
    <property type="evidence" value="ECO:0007669"/>
    <property type="project" value="InterPro"/>
</dbReference>
<dbReference type="Proteomes" id="UP000011765">
    <property type="component" value="Chromosome"/>
</dbReference>
<protein>
    <submittedName>
        <fullName evidence="14">Formate dehydrogenase gamma subunit</fullName>
    </submittedName>
</protein>
<keyword evidence="11 12" id="KW-0472">Membrane</keyword>
<evidence type="ECO:0000256" key="7">
    <source>
        <dbReference type="ARBA" id="ARBA00022723"/>
    </source>
</evidence>
<evidence type="ECO:0000256" key="6">
    <source>
        <dbReference type="ARBA" id="ARBA00022692"/>
    </source>
</evidence>
<evidence type="ECO:0000256" key="5">
    <source>
        <dbReference type="ARBA" id="ARBA00022617"/>
    </source>
</evidence>
<evidence type="ECO:0000256" key="11">
    <source>
        <dbReference type="ARBA" id="ARBA00023136"/>
    </source>
</evidence>
<evidence type="ECO:0000256" key="8">
    <source>
        <dbReference type="ARBA" id="ARBA00022982"/>
    </source>
</evidence>
<dbReference type="InterPro" id="IPR016174">
    <property type="entry name" value="Di-haem_cyt_TM"/>
</dbReference>
<comment type="subcellular location">
    <subcellularLocation>
        <location evidence="1">Cell membrane</location>
        <topology evidence="1">Multi-pass membrane protein</topology>
    </subcellularLocation>
</comment>
<proteinExistence type="inferred from homology"/>
<keyword evidence="6 12" id="KW-0812">Transmembrane</keyword>
<accession>M1E9D9</accession>
<keyword evidence="10" id="KW-0408">Iron</keyword>
<dbReference type="eggNOG" id="COG2864">
    <property type="taxonomic scope" value="Bacteria"/>
</dbReference>
<dbReference type="Gene3D" id="1.20.950.20">
    <property type="entry name" value="Transmembrane di-heme cytochromes, Chain C"/>
    <property type="match status" value="1"/>
</dbReference>
<gene>
    <name evidence="14" type="ORF">Thena_1517</name>
</gene>
<dbReference type="PANTHER" id="PTHR30485">
    <property type="entry name" value="NI/FE-HYDROGENASE 1 B-TYPE CYTOCHROME SUBUNIT"/>
    <property type="match status" value="1"/>
</dbReference>
<keyword evidence="7" id="KW-0479">Metal-binding</keyword>
<evidence type="ECO:0000256" key="2">
    <source>
        <dbReference type="ARBA" id="ARBA00008622"/>
    </source>
</evidence>
<dbReference type="InterPro" id="IPR011577">
    <property type="entry name" value="Cyt_b561_bac/Ni-Hgenase"/>
</dbReference>
<comment type="similarity">
    <text evidence="2">Belongs to the HupC/HyaC/HydC family.</text>
</comment>
<name>M1E9D9_9BACT</name>
<feature type="transmembrane region" description="Helical" evidence="12">
    <location>
        <begin position="51"/>
        <end position="69"/>
    </location>
</feature>
<keyword evidence="5" id="KW-0349">Heme</keyword>
<dbReference type="STRING" id="747365.Thena_1517"/>
<evidence type="ECO:0000256" key="1">
    <source>
        <dbReference type="ARBA" id="ARBA00004651"/>
    </source>
</evidence>
<evidence type="ECO:0000256" key="12">
    <source>
        <dbReference type="SAM" id="Phobius"/>
    </source>
</evidence>
<feature type="transmembrane region" description="Helical" evidence="12">
    <location>
        <begin position="20"/>
        <end position="39"/>
    </location>
</feature>
<organism evidence="14 15">
    <name type="scientific">Thermodesulfobium narugense DSM 14796</name>
    <dbReference type="NCBI Taxonomy" id="747365"/>
    <lineage>
        <taxon>Bacteria</taxon>
        <taxon>Pseudomonadati</taxon>
        <taxon>Thermodesulfobiota</taxon>
        <taxon>Thermodesulfobiia</taxon>
        <taxon>Thermodesulfobiales</taxon>
        <taxon>Thermodesulfobiaceae</taxon>
        <taxon>Thermodesulfobium</taxon>
    </lineage>
</organism>
<dbReference type="GO" id="GO:0022904">
    <property type="term" value="P:respiratory electron transport chain"/>
    <property type="evidence" value="ECO:0007669"/>
    <property type="project" value="InterPro"/>
</dbReference>
<feature type="transmembrane region" description="Helical" evidence="12">
    <location>
        <begin position="123"/>
        <end position="144"/>
    </location>
</feature>
<sequence length="224" mass="25991">MDNNEKVLRFPVSEKVFHNVNAITWYILAITGILVFFKLVPEDIAGFLMQVHIWTAIIFTLNLISFILISPDRFYILLRNLLKWDKDSLAWFKNLGGYPRKFGIPFGPEETAPQGKYNTGQQLAYLLFIFMIFGLIVSGWALYLMRQGLGKEVVSFLFYFHVWGSIITTILVTVIHLPLSLINFDDFKAMWRLGSGYMPYQVAKHHSPKWVKEDLIEIGHIKNE</sequence>
<dbReference type="RefSeq" id="WP_013756850.1">
    <property type="nucleotide sequence ID" value="NC_015499.1"/>
</dbReference>
<keyword evidence="8" id="KW-0249">Electron transport</keyword>
<dbReference type="InterPro" id="IPR051542">
    <property type="entry name" value="Hydrogenase_cytochrome"/>
</dbReference>
<keyword evidence="9 12" id="KW-1133">Transmembrane helix</keyword>
<dbReference type="OrthoDB" id="1808646at2"/>
<keyword evidence="3" id="KW-0813">Transport</keyword>
<dbReference type="Pfam" id="PF01292">
    <property type="entry name" value="Ni_hydr_CYTB"/>
    <property type="match status" value="1"/>
</dbReference>